<evidence type="ECO:0000313" key="2">
    <source>
        <dbReference type="EMBL" id="TKK68211.1"/>
    </source>
</evidence>
<proteinExistence type="predicted"/>
<protein>
    <submittedName>
        <fullName evidence="2">Glycosyltransferase family 4 protein</fullName>
    </submittedName>
</protein>
<dbReference type="Gene3D" id="3.40.50.2000">
    <property type="entry name" value="Glycogen Phosphorylase B"/>
    <property type="match status" value="2"/>
</dbReference>
<dbReference type="AlphaFoldDB" id="A0A4U3KZJ2"/>
<dbReference type="SUPFAM" id="SSF53756">
    <property type="entry name" value="UDP-Glycosyltransferase/glycogen phosphorylase"/>
    <property type="match status" value="1"/>
</dbReference>
<dbReference type="Pfam" id="PF00534">
    <property type="entry name" value="Glycos_transf_1"/>
    <property type="match status" value="1"/>
</dbReference>
<dbReference type="CDD" id="cd03801">
    <property type="entry name" value="GT4_PimA-like"/>
    <property type="match status" value="1"/>
</dbReference>
<evidence type="ECO:0000313" key="3">
    <source>
        <dbReference type="Proteomes" id="UP000305848"/>
    </source>
</evidence>
<dbReference type="RefSeq" id="WP_137261891.1">
    <property type="nucleotide sequence ID" value="NZ_SZQL01000008.1"/>
</dbReference>
<keyword evidence="3" id="KW-1185">Reference proteome</keyword>
<dbReference type="GO" id="GO:0016757">
    <property type="term" value="F:glycosyltransferase activity"/>
    <property type="evidence" value="ECO:0007669"/>
    <property type="project" value="InterPro"/>
</dbReference>
<dbReference type="InterPro" id="IPR001296">
    <property type="entry name" value="Glyco_trans_1"/>
</dbReference>
<feature type="domain" description="Glycosyl transferase family 1" evidence="1">
    <location>
        <begin position="204"/>
        <end position="361"/>
    </location>
</feature>
<dbReference type="OrthoDB" id="596635at2"/>
<dbReference type="InterPro" id="IPR050194">
    <property type="entry name" value="Glycosyltransferase_grp1"/>
</dbReference>
<accession>A0A4U3KZJ2</accession>
<gene>
    <name evidence="2" type="ORF">FC093_11280</name>
</gene>
<reference evidence="2 3" key="1">
    <citation type="submission" date="2019-05" db="EMBL/GenBank/DDBJ databases">
        <title>Panacibacter sp. strain 17mud1-8 Genome sequencing and assembly.</title>
        <authorList>
            <person name="Chhetri G."/>
        </authorList>
    </citation>
    <scope>NUCLEOTIDE SEQUENCE [LARGE SCALE GENOMIC DNA]</scope>
    <source>
        <strain evidence="2 3">17mud1-8</strain>
    </source>
</reference>
<dbReference type="PANTHER" id="PTHR45947:SF3">
    <property type="entry name" value="SULFOQUINOVOSYL TRANSFERASE SQD2"/>
    <property type="match status" value="1"/>
</dbReference>
<evidence type="ECO:0000259" key="1">
    <source>
        <dbReference type="Pfam" id="PF00534"/>
    </source>
</evidence>
<name>A0A4U3KZJ2_9BACT</name>
<dbReference type="Proteomes" id="UP000305848">
    <property type="component" value="Unassembled WGS sequence"/>
</dbReference>
<keyword evidence="2" id="KW-0808">Transferase</keyword>
<sequence length="383" mass="43421">MNVTQISIGRFHHFHLARQLERHQLLDSIWTGYRKYNLRDETGIDQKKIKTYPWLHTPYMAGARFGITQWHWLKHQWAWLSNQTLDSHVSKHINTPTILMALSGCGLHAGIKAKKIGGYYICDRGSAHIRFQDEILKEEHEKWGLQYQPIDPRVINKEETEYEASDIITVPSEFARKSFIEMGVSANKICKVIYGARLERFKKVAEPSKDIFRVLWVGAVSIQKGFMYALRAFQKVRHPKKEFVVIGHVTSEVKGLLHSDNLTNVIFKGTVANHELPKIYSSAHVFILSSVQEGLAMVQGEALACGCPVIATNHTGGEDLFTDGVEGFIVPIRSVEAIAEKLQLLANDRLLRIKMSEAAIKKVQSLGGWDSYGKSFIKVIQSL</sequence>
<comment type="caution">
    <text evidence="2">The sequence shown here is derived from an EMBL/GenBank/DDBJ whole genome shotgun (WGS) entry which is preliminary data.</text>
</comment>
<organism evidence="2 3">
    <name type="scientific">Ilyomonas limi</name>
    <dbReference type="NCBI Taxonomy" id="2575867"/>
    <lineage>
        <taxon>Bacteria</taxon>
        <taxon>Pseudomonadati</taxon>
        <taxon>Bacteroidota</taxon>
        <taxon>Chitinophagia</taxon>
        <taxon>Chitinophagales</taxon>
        <taxon>Chitinophagaceae</taxon>
        <taxon>Ilyomonas</taxon>
    </lineage>
</organism>
<dbReference type="EMBL" id="SZQL01000008">
    <property type="protein sequence ID" value="TKK68211.1"/>
    <property type="molecule type" value="Genomic_DNA"/>
</dbReference>
<dbReference type="PANTHER" id="PTHR45947">
    <property type="entry name" value="SULFOQUINOVOSYL TRANSFERASE SQD2"/>
    <property type="match status" value="1"/>
</dbReference>